<dbReference type="RefSeq" id="WP_205307623.1">
    <property type="nucleotide sequence ID" value="NZ_BAAAVF010000011.1"/>
</dbReference>
<accession>A0ABS2LH39</accession>
<reference evidence="1 2" key="1">
    <citation type="submission" date="2021-01" db="EMBL/GenBank/DDBJ databases">
        <title>Sequencing the genomes of 1000 actinobacteria strains.</title>
        <authorList>
            <person name="Klenk H.-P."/>
        </authorList>
    </citation>
    <scope>NUCLEOTIDE SEQUENCE [LARGE SCALE GENOMIC DNA]</scope>
    <source>
        <strain evidence="1 2">DSM 46000</strain>
    </source>
</reference>
<protein>
    <submittedName>
        <fullName evidence="1">Very-short-patch-repair endonuclease</fullName>
    </submittedName>
</protein>
<organism evidence="1 2">
    <name type="scientific">Oerskovia jenensis</name>
    <dbReference type="NCBI Taxonomy" id="162169"/>
    <lineage>
        <taxon>Bacteria</taxon>
        <taxon>Bacillati</taxon>
        <taxon>Actinomycetota</taxon>
        <taxon>Actinomycetes</taxon>
        <taxon>Micrococcales</taxon>
        <taxon>Cellulomonadaceae</taxon>
        <taxon>Oerskovia</taxon>
    </lineage>
</organism>
<dbReference type="Proteomes" id="UP000698059">
    <property type="component" value="Unassembled WGS sequence"/>
</dbReference>
<proteinExistence type="predicted"/>
<keyword evidence="1" id="KW-0378">Hydrolase</keyword>
<keyword evidence="1" id="KW-0540">Nuclease</keyword>
<dbReference type="InterPro" id="IPR011335">
    <property type="entry name" value="Restrct_endonuc-II-like"/>
</dbReference>
<comment type="caution">
    <text evidence="1">The sequence shown here is derived from an EMBL/GenBank/DDBJ whole genome shotgun (WGS) entry which is preliminary data.</text>
</comment>
<dbReference type="GO" id="GO:0004519">
    <property type="term" value="F:endonuclease activity"/>
    <property type="evidence" value="ECO:0007669"/>
    <property type="project" value="UniProtKB-KW"/>
</dbReference>
<evidence type="ECO:0000313" key="1">
    <source>
        <dbReference type="EMBL" id="MBM7479743.1"/>
    </source>
</evidence>
<gene>
    <name evidence="1" type="ORF">JOD49_002663</name>
</gene>
<sequence>MTSPTHDTDALAALASRQGGVLLTAQLPRPVLRAALSRDLLEKVRRGAYRWRAVDDPAPGHALDRIRALAQIEAVSRQLRSPFALCQESAALVWDLPLWRVPARVHVVQQHRPGIPRTGTDLVRHLTALAPADTAVRRGHVVTSLARTVVGCARTLPALDALVVVDAALRRGVLTEQLRDVLDRVGGGRGSARAQVLVGLGSGGAESPGESAVRFHLLRRGLPVPTTQIPVTTRLGTFRADLGWPQWRVLVEFDGFVKYSTLAQGDPAKVLFEEKRRQEGIEEEGWRVLRVTMRDLEDGTELVQRVLRLLPPGTSVDLERRPYLWFGAV</sequence>
<dbReference type="EMBL" id="JAFBBO010000001">
    <property type="protein sequence ID" value="MBM7479743.1"/>
    <property type="molecule type" value="Genomic_DNA"/>
</dbReference>
<keyword evidence="2" id="KW-1185">Reference proteome</keyword>
<name>A0ABS2LH39_9CELL</name>
<keyword evidence="1" id="KW-0255">Endonuclease</keyword>
<dbReference type="SUPFAM" id="SSF52980">
    <property type="entry name" value="Restriction endonuclease-like"/>
    <property type="match status" value="1"/>
</dbReference>
<evidence type="ECO:0000313" key="2">
    <source>
        <dbReference type="Proteomes" id="UP000698059"/>
    </source>
</evidence>